<keyword evidence="2" id="KW-1185">Reference proteome</keyword>
<sequence length="71" mass="7962">MLQLQQQPGQSQAQINLNHQMAYQSLQNQQLMQLLMSQKPEQLHAMAMQQLGVQLQPPPGHPGAGPYPFSK</sequence>
<dbReference type="EMBL" id="CATQJA010002653">
    <property type="protein sequence ID" value="CAJ0578043.1"/>
    <property type="molecule type" value="Genomic_DNA"/>
</dbReference>
<reference evidence="1" key="1">
    <citation type="submission" date="2023-06" db="EMBL/GenBank/DDBJ databases">
        <authorList>
            <person name="Delattre M."/>
        </authorList>
    </citation>
    <scope>NUCLEOTIDE SEQUENCE</scope>
    <source>
        <strain evidence="1">AF72</strain>
    </source>
</reference>
<gene>
    <name evidence="1" type="ORF">MSPICULIGERA_LOCUS16307</name>
</gene>
<protein>
    <submittedName>
        <fullName evidence="1">Uncharacterized protein</fullName>
    </submittedName>
</protein>
<accession>A0AA36G4M7</accession>
<comment type="caution">
    <text evidence="1">The sequence shown here is derived from an EMBL/GenBank/DDBJ whole genome shotgun (WGS) entry which is preliminary data.</text>
</comment>
<dbReference type="Proteomes" id="UP001177023">
    <property type="component" value="Unassembled WGS sequence"/>
</dbReference>
<organism evidence="1 2">
    <name type="scientific">Mesorhabditis spiculigera</name>
    <dbReference type="NCBI Taxonomy" id="96644"/>
    <lineage>
        <taxon>Eukaryota</taxon>
        <taxon>Metazoa</taxon>
        <taxon>Ecdysozoa</taxon>
        <taxon>Nematoda</taxon>
        <taxon>Chromadorea</taxon>
        <taxon>Rhabditida</taxon>
        <taxon>Rhabditina</taxon>
        <taxon>Rhabditomorpha</taxon>
        <taxon>Rhabditoidea</taxon>
        <taxon>Rhabditidae</taxon>
        <taxon>Mesorhabditinae</taxon>
        <taxon>Mesorhabditis</taxon>
    </lineage>
</organism>
<evidence type="ECO:0000313" key="1">
    <source>
        <dbReference type="EMBL" id="CAJ0578043.1"/>
    </source>
</evidence>
<evidence type="ECO:0000313" key="2">
    <source>
        <dbReference type="Proteomes" id="UP001177023"/>
    </source>
</evidence>
<proteinExistence type="predicted"/>
<name>A0AA36G4M7_9BILA</name>
<feature type="non-terminal residue" evidence="1">
    <location>
        <position position="71"/>
    </location>
</feature>
<dbReference type="AlphaFoldDB" id="A0AA36G4M7"/>